<feature type="domain" description="Conserved oligomeric Golgi complex subunit 2 N-terminal" evidence="9">
    <location>
        <begin position="16"/>
        <end position="90"/>
    </location>
</feature>
<name>T1I766_RHOPR</name>
<dbReference type="GO" id="GO:0007030">
    <property type="term" value="P:Golgi organization"/>
    <property type="evidence" value="ECO:0007669"/>
    <property type="project" value="InterPro"/>
</dbReference>
<keyword evidence="7" id="KW-0472">Membrane</keyword>
<evidence type="ECO:0000256" key="7">
    <source>
        <dbReference type="ARBA" id="ARBA00023136"/>
    </source>
</evidence>
<dbReference type="InterPro" id="IPR024602">
    <property type="entry name" value="COG_su2_N"/>
</dbReference>
<evidence type="ECO:0000256" key="4">
    <source>
        <dbReference type="ARBA" id="ARBA00022448"/>
    </source>
</evidence>
<keyword evidence="6" id="KW-0333">Golgi apparatus</keyword>
<evidence type="ECO:0000256" key="5">
    <source>
        <dbReference type="ARBA" id="ARBA00022927"/>
    </source>
</evidence>
<dbReference type="PANTHER" id="PTHR12961">
    <property type="entry name" value="CONSERVED OLIGOMERIC GOLGI COMPLEX COMPONENT 2"/>
    <property type="match status" value="1"/>
</dbReference>
<keyword evidence="12" id="KW-1185">Reference proteome</keyword>
<dbReference type="STRING" id="13249.T1I766"/>
<feature type="domain" description="COG complex component COG2 C-terminal" evidence="10">
    <location>
        <begin position="368"/>
        <end position="678"/>
    </location>
</feature>
<evidence type="ECO:0000256" key="3">
    <source>
        <dbReference type="ARBA" id="ARBA00020977"/>
    </source>
</evidence>
<dbReference type="HOGENOM" id="CLU_005470_1_0_1"/>
<comment type="subcellular location">
    <subcellularLocation>
        <location evidence="1">Golgi apparatus membrane</location>
        <topology evidence="1">Peripheral membrane protein</topology>
    </subcellularLocation>
</comment>
<dbReference type="AlphaFoldDB" id="T1I766"/>
<dbReference type="EMBL" id="ACPB03006289">
    <property type="status" value="NOT_ANNOTATED_CDS"/>
    <property type="molecule type" value="Genomic_DNA"/>
</dbReference>
<dbReference type="Proteomes" id="UP000015103">
    <property type="component" value="Unassembled WGS sequence"/>
</dbReference>
<dbReference type="PANTHER" id="PTHR12961:SF0">
    <property type="entry name" value="CONSERVED OLIGOMERIC GOLGI COMPLEX SUBUNIT 2"/>
    <property type="match status" value="1"/>
</dbReference>
<dbReference type="GO" id="GO:0015031">
    <property type="term" value="P:protein transport"/>
    <property type="evidence" value="ECO:0007669"/>
    <property type="project" value="UniProtKB-KW"/>
</dbReference>
<evidence type="ECO:0000259" key="9">
    <source>
        <dbReference type="Pfam" id="PF06148"/>
    </source>
</evidence>
<reference evidence="11" key="1">
    <citation type="submission" date="2015-05" db="UniProtKB">
        <authorList>
            <consortium name="EnsemblMetazoa"/>
        </authorList>
    </citation>
    <scope>IDENTIFICATION</scope>
</reference>
<dbReference type="eggNOG" id="KOG2307">
    <property type="taxonomic scope" value="Eukaryota"/>
</dbReference>
<protein>
    <recommendedName>
        <fullName evidence="3">Conserved oligomeric Golgi complex subunit 2</fullName>
    </recommendedName>
    <alternativeName>
        <fullName evidence="8">Component of oligomeric Golgi complex 2</fullName>
    </alternativeName>
</protein>
<evidence type="ECO:0000313" key="12">
    <source>
        <dbReference type="Proteomes" id="UP000015103"/>
    </source>
</evidence>
<keyword evidence="5" id="KW-0653">Protein transport</keyword>
<dbReference type="InParanoid" id="T1I766"/>
<comment type="similarity">
    <text evidence="2">Belongs to the COG2 family.</text>
</comment>
<evidence type="ECO:0000256" key="8">
    <source>
        <dbReference type="ARBA" id="ARBA00031344"/>
    </source>
</evidence>
<evidence type="ECO:0000256" key="6">
    <source>
        <dbReference type="ARBA" id="ARBA00023034"/>
    </source>
</evidence>
<dbReference type="VEuPathDB" id="VectorBase:RPRC012138"/>
<evidence type="ECO:0000256" key="2">
    <source>
        <dbReference type="ARBA" id="ARBA00007603"/>
    </source>
</evidence>
<proteinExistence type="inferred from homology"/>
<dbReference type="GO" id="GO:0000139">
    <property type="term" value="C:Golgi membrane"/>
    <property type="evidence" value="ECO:0007669"/>
    <property type="project" value="UniProtKB-SubCell"/>
</dbReference>
<dbReference type="GO" id="GO:0006891">
    <property type="term" value="P:intra-Golgi vesicle-mediated transport"/>
    <property type="evidence" value="ECO:0007669"/>
    <property type="project" value="TreeGrafter"/>
</dbReference>
<evidence type="ECO:0000256" key="1">
    <source>
        <dbReference type="ARBA" id="ARBA00004395"/>
    </source>
</evidence>
<dbReference type="EnsemblMetazoa" id="RPRC012138-RA">
    <property type="protein sequence ID" value="RPRC012138-PA"/>
    <property type="gene ID" value="RPRC012138"/>
</dbReference>
<dbReference type="InterPro" id="IPR024603">
    <property type="entry name" value="COG_complex_COG2_C"/>
</dbReference>
<dbReference type="Pfam" id="PF06148">
    <property type="entry name" value="COG2_N"/>
    <property type="match status" value="1"/>
</dbReference>
<dbReference type="Pfam" id="PF12022">
    <property type="entry name" value="COG2_C"/>
    <property type="match status" value="1"/>
</dbReference>
<sequence>MSNINENPVPSGPPDLCFESSAFLKETFQVDEFLQDHRNKANLETMRDDLGIYLKVLRSAMIDLINKDYADFVNLSSNLIGLDKAINRIQVPLGQLKEELLQVRHCIDGAMTEITSHLYLRQELRERKRSLRSLSRVHTSLKKLKSFLVLAEETFSLEVLTLERAVAEYTQLQFHATRCQEDISNSDLKDLEKVGHTLVCCVDQLFMESLSTCHSDRHGLFLSLSLYHSLNKLDVAERLYKQTVVSPAMEQLINEDSLRSFPRGLPTLYSKIINFVKTDMKELIEVSVEFNETYSEDKCNFFLNSFWPEVEERLSSNLTSIYAVGDPDVFYERYRETLEFLEELSKVSNSSTLIQQLYSHPNFINFMERWNLPVYFQIRFQEIVKTVERAFGDENWNAIKLEWKLLASETTWDCLNRCWEPGIYLMPIAHKFWKLSLQIISRYTIWFLKNVYFRFVSDKNSLTHKKTLATITKVNIFKDYFLKTTPPFKIDVNFLVFLYTDIEKFLEKLPLFQTHSISRLPRVSENIMKLLHNSLDESLVKLKSLLGNVSKAIIKHLAGDKVSLLRQVNDIPRLFRRTNRESPSKPCSYVASILEGPGIFYQQHGHHPQSGYWLKAMFSNITKHYYSSVADVLNSVQKTEESLRRLKKARDRASNVAAPSDRRAADDNKIRQQLLLDV</sequence>
<dbReference type="FunCoup" id="T1I766">
    <property type="interactions" value="1651"/>
</dbReference>
<dbReference type="InterPro" id="IPR009316">
    <property type="entry name" value="COG2"/>
</dbReference>
<accession>T1I766</accession>
<dbReference type="OMA" id="CWAEGVY"/>
<evidence type="ECO:0000259" key="10">
    <source>
        <dbReference type="Pfam" id="PF12022"/>
    </source>
</evidence>
<organism evidence="11 12">
    <name type="scientific">Rhodnius prolixus</name>
    <name type="common">Triatomid bug</name>
    <dbReference type="NCBI Taxonomy" id="13249"/>
    <lineage>
        <taxon>Eukaryota</taxon>
        <taxon>Metazoa</taxon>
        <taxon>Ecdysozoa</taxon>
        <taxon>Arthropoda</taxon>
        <taxon>Hexapoda</taxon>
        <taxon>Insecta</taxon>
        <taxon>Pterygota</taxon>
        <taxon>Neoptera</taxon>
        <taxon>Paraneoptera</taxon>
        <taxon>Hemiptera</taxon>
        <taxon>Heteroptera</taxon>
        <taxon>Panheteroptera</taxon>
        <taxon>Cimicomorpha</taxon>
        <taxon>Reduviidae</taxon>
        <taxon>Triatominae</taxon>
        <taxon>Rhodnius</taxon>
    </lineage>
</organism>
<keyword evidence="4" id="KW-0813">Transport</keyword>
<dbReference type="GO" id="GO:0017119">
    <property type="term" value="C:Golgi transport complex"/>
    <property type="evidence" value="ECO:0007669"/>
    <property type="project" value="TreeGrafter"/>
</dbReference>
<evidence type="ECO:0000313" key="11">
    <source>
        <dbReference type="EnsemblMetazoa" id="RPRC012138-PA"/>
    </source>
</evidence>